<evidence type="ECO:0000313" key="2">
    <source>
        <dbReference type="Proteomes" id="UP000229554"/>
    </source>
</evidence>
<comment type="caution">
    <text evidence="1">The sequence shown here is derived from an EMBL/GenBank/DDBJ whole genome shotgun (WGS) entry which is preliminary data.</text>
</comment>
<name>A0A2M8KS03_9BACT</name>
<sequence>MNTSFEEKKDAVQEKILGCMIKALRDGTLKVEESRASAQFVLSKIDSVGTSQELLALLQELSTRWKVYESVLLEEKGKQIQSEDTDQIKQVQQKLQKFL</sequence>
<accession>A0A2M8KS03</accession>
<dbReference type="EMBL" id="PFED01000146">
    <property type="protein sequence ID" value="PJE62683.1"/>
    <property type="molecule type" value="Genomic_DNA"/>
</dbReference>
<gene>
    <name evidence="1" type="ORF">COU88_03645</name>
</gene>
<evidence type="ECO:0000313" key="1">
    <source>
        <dbReference type="EMBL" id="PJE62683.1"/>
    </source>
</evidence>
<protein>
    <submittedName>
        <fullName evidence="1">Uncharacterized protein</fullName>
    </submittedName>
</protein>
<dbReference type="AlphaFoldDB" id="A0A2M8KS03"/>
<proteinExistence type="predicted"/>
<reference evidence="2" key="1">
    <citation type="submission" date="2017-09" db="EMBL/GenBank/DDBJ databases">
        <title>Depth-based differentiation of microbial function through sediment-hosted aquifers and enrichment of novel symbionts in the deep terrestrial subsurface.</title>
        <authorList>
            <person name="Probst A.J."/>
            <person name="Ladd B."/>
            <person name="Jarett J.K."/>
            <person name="Geller-Mcgrath D.E."/>
            <person name="Sieber C.M.K."/>
            <person name="Emerson J.B."/>
            <person name="Anantharaman K."/>
            <person name="Thomas B.C."/>
            <person name="Malmstrom R."/>
            <person name="Stieglmeier M."/>
            <person name="Klingl A."/>
            <person name="Woyke T."/>
            <person name="Ryan C.M."/>
            <person name="Banfield J.F."/>
        </authorList>
    </citation>
    <scope>NUCLEOTIDE SEQUENCE [LARGE SCALE GENOMIC DNA]</scope>
</reference>
<dbReference type="Proteomes" id="UP000229554">
    <property type="component" value="Unassembled WGS sequence"/>
</dbReference>
<organism evidence="1 2">
    <name type="scientific">Candidatus Roizmanbacteria bacterium CG10_big_fil_rev_8_21_14_0_10_39_6</name>
    <dbReference type="NCBI Taxonomy" id="1974853"/>
    <lineage>
        <taxon>Bacteria</taxon>
        <taxon>Candidatus Roizmaniibacteriota</taxon>
    </lineage>
</organism>